<evidence type="ECO:0000256" key="2">
    <source>
        <dbReference type="ARBA" id="ARBA00022840"/>
    </source>
</evidence>
<dbReference type="AlphaFoldDB" id="A0A5D0MCJ9"/>
<sequence>MIDKNFNELIEKSIKNFWDYVSLQNYEGKSLKYSEVASYIKYFHKIFKDLGIKREDKIALLGPNSVNWAIVYISVVTYGATIVPILKDFHLQDIEHILNHSDSKMFFCPSKTYKKIDEDDIKKLELIFSLDNFSLLSFKNKKSRKVYEKYSNFDKNLSPGSFSFNKKITNDQTAVLVYTSGTTGFSKGVMLDYNSLIANILYAQNNIELKPKHRVLSFLPLAHAYGCAFDFLFPFTVGVEITFLSMIPSPKILLKAFNDVKPQLINMVPLIIEKMYKKKIKPKLEKGILGVLTNIPLVKKGIYKKIVSQLENAFGGEFINLVIGGAPLDPQIEDFFKKIGLTFSVGYGMTECAPLIAYDQPETHKTASVGKVIDYLDLKIDSADPENQVGEILVRGENVMKGYYKNEKATKEVFTDDGWMKTGDLGILDSDGYLFIKGRRKNMILGPSGQNIYPEEIENKLNNMDFIEESIVFGEENYIYALVYPDYDKLDEIDDYSLDPQEYLTAKMEENRKKINKILPNYSHLKEIKLHPESFEKTPTKKIKRYLYKNY</sequence>
<dbReference type="SUPFAM" id="SSF56801">
    <property type="entry name" value="Acetyl-CoA synthetase-like"/>
    <property type="match status" value="1"/>
</dbReference>
<feature type="domain" description="AMP-dependent synthetase/ligase" evidence="4">
    <location>
        <begin position="12"/>
        <end position="404"/>
    </location>
</feature>
<evidence type="ECO:0000256" key="3">
    <source>
        <dbReference type="ARBA" id="ARBA00024484"/>
    </source>
</evidence>
<name>A0A5D0MCJ9_9BACT</name>
<comment type="caution">
    <text evidence="5">The sequence shown here is derived from an EMBL/GenBank/DDBJ whole genome shotgun (WGS) entry which is preliminary data.</text>
</comment>
<evidence type="ECO:0000313" key="6">
    <source>
        <dbReference type="Proteomes" id="UP000324143"/>
    </source>
</evidence>
<dbReference type="GO" id="GO:0016020">
    <property type="term" value="C:membrane"/>
    <property type="evidence" value="ECO:0007669"/>
    <property type="project" value="TreeGrafter"/>
</dbReference>
<dbReference type="PANTHER" id="PTHR43272">
    <property type="entry name" value="LONG-CHAIN-FATTY-ACID--COA LIGASE"/>
    <property type="match status" value="1"/>
</dbReference>
<accession>A0A5D0MCJ9</accession>
<dbReference type="Gene3D" id="3.30.300.30">
    <property type="match status" value="1"/>
</dbReference>
<dbReference type="Proteomes" id="UP000324143">
    <property type="component" value="Unassembled WGS sequence"/>
</dbReference>
<dbReference type="EMBL" id="VSIX01000033">
    <property type="protein sequence ID" value="TYB31474.1"/>
    <property type="molecule type" value="Genomic_DNA"/>
</dbReference>
<proteinExistence type="predicted"/>
<evidence type="ECO:0000313" key="5">
    <source>
        <dbReference type="EMBL" id="TYB31474.1"/>
    </source>
</evidence>
<keyword evidence="6" id="KW-1185">Reference proteome</keyword>
<evidence type="ECO:0000259" key="4">
    <source>
        <dbReference type="Pfam" id="PF00501"/>
    </source>
</evidence>
<keyword evidence="2" id="KW-0067">ATP-binding</keyword>
<reference evidence="5" key="1">
    <citation type="submission" date="2019-08" db="EMBL/GenBank/DDBJ databases">
        <title>Genomic characterization of a novel candidate phylum (ARYD3) from a high temperature, high salinity tertiary oil reservoir in north central Oklahoma, USA.</title>
        <authorList>
            <person name="Youssef N.H."/>
            <person name="Yadav A."/>
            <person name="Elshahed M.S."/>
        </authorList>
    </citation>
    <scope>NUCLEOTIDE SEQUENCE [LARGE SCALE GENOMIC DNA]</scope>
    <source>
        <strain evidence="5">ARYD3</strain>
    </source>
</reference>
<evidence type="ECO:0000256" key="1">
    <source>
        <dbReference type="ARBA" id="ARBA00022741"/>
    </source>
</evidence>
<dbReference type="PANTHER" id="PTHR43272:SF33">
    <property type="entry name" value="AMP-BINDING DOMAIN-CONTAINING PROTEIN-RELATED"/>
    <property type="match status" value="1"/>
</dbReference>
<keyword evidence="5" id="KW-0436">Ligase</keyword>
<dbReference type="InterPro" id="IPR045851">
    <property type="entry name" value="AMP-bd_C_sf"/>
</dbReference>
<dbReference type="InterPro" id="IPR000873">
    <property type="entry name" value="AMP-dep_synth/lig_dom"/>
</dbReference>
<keyword evidence="1" id="KW-0547">Nucleotide-binding</keyword>
<dbReference type="Gene3D" id="3.40.50.12780">
    <property type="entry name" value="N-terminal domain of ligase-like"/>
    <property type="match status" value="1"/>
</dbReference>
<dbReference type="InterPro" id="IPR020845">
    <property type="entry name" value="AMP-binding_CS"/>
</dbReference>
<dbReference type="GO" id="GO:0004467">
    <property type="term" value="F:long-chain fatty acid-CoA ligase activity"/>
    <property type="evidence" value="ECO:0007669"/>
    <property type="project" value="UniProtKB-EC"/>
</dbReference>
<dbReference type="Pfam" id="PF00501">
    <property type="entry name" value="AMP-binding"/>
    <property type="match status" value="1"/>
</dbReference>
<comment type="catalytic activity">
    <reaction evidence="3">
        <text>a long-chain fatty acid + ATP + CoA = a long-chain fatty acyl-CoA + AMP + diphosphate</text>
        <dbReference type="Rhea" id="RHEA:15421"/>
        <dbReference type="ChEBI" id="CHEBI:30616"/>
        <dbReference type="ChEBI" id="CHEBI:33019"/>
        <dbReference type="ChEBI" id="CHEBI:57287"/>
        <dbReference type="ChEBI" id="CHEBI:57560"/>
        <dbReference type="ChEBI" id="CHEBI:83139"/>
        <dbReference type="ChEBI" id="CHEBI:456215"/>
        <dbReference type="EC" id="6.2.1.3"/>
    </reaction>
    <physiologicalReaction direction="left-to-right" evidence="3">
        <dbReference type="Rhea" id="RHEA:15422"/>
    </physiologicalReaction>
</comment>
<organism evidence="5 6">
    <name type="scientific">Candidatus Mcinerneyibacterium aminivorans</name>
    <dbReference type="NCBI Taxonomy" id="2703815"/>
    <lineage>
        <taxon>Bacteria</taxon>
        <taxon>Candidatus Macinerneyibacteriota</taxon>
        <taxon>Candidatus Mcinerneyibacteria</taxon>
        <taxon>Candidatus Mcinerneyibacteriales</taxon>
        <taxon>Candidatus Mcinerneyibacteriaceae</taxon>
        <taxon>Candidatus Mcinerneyibacterium</taxon>
    </lineage>
</organism>
<gene>
    <name evidence="5" type="ORF">FXF47_03930</name>
</gene>
<dbReference type="PROSITE" id="PS00455">
    <property type="entry name" value="AMP_BINDING"/>
    <property type="match status" value="1"/>
</dbReference>
<dbReference type="GO" id="GO:0005524">
    <property type="term" value="F:ATP binding"/>
    <property type="evidence" value="ECO:0007669"/>
    <property type="project" value="UniProtKB-KW"/>
</dbReference>
<dbReference type="InterPro" id="IPR042099">
    <property type="entry name" value="ANL_N_sf"/>
</dbReference>
<protein>
    <submittedName>
        <fullName evidence="5">Long-chain fatty acid--CoA ligase</fullName>
    </submittedName>
</protein>